<evidence type="ECO:0000256" key="4">
    <source>
        <dbReference type="ARBA" id="ARBA00022737"/>
    </source>
</evidence>
<dbReference type="Proteomes" id="UP001213623">
    <property type="component" value="Chromosome 3"/>
</dbReference>
<dbReference type="InterPro" id="IPR055347">
    <property type="entry name" value="UTP6_N"/>
</dbReference>
<evidence type="ECO:0000256" key="1">
    <source>
        <dbReference type="ARBA" id="ARBA00004604"/>
    </source>
</evidence>
<gene>
    <name evidence="8" type="primary">UTP6</name>
    <name evidence="8" type="ORF">MNAN1_001797</name>
</gene>
<dbReference type="PANTHER" id="PTHR23271">
    <property type="entry name" value="HEPATOCELLULAR CARCINOMA-ASSOCIATED ANTIGEN 66"/>
    <property type="match status" value="1"/>
</dbReference>
<feature type="region of interest" description="Disordered" evidence="6">
    <location>
        <begin position="262"/>
        <end position="337"/>
    </location>
</feature>
<keyword evidence="4" id="KW-0677">Repeat</keyword>
<dbReference type="PANTHER" id="PTHR23271:SF1">
    <property type="entry name" value="U3 SMALL NUCLEOLAR RNA-ASSOCIATED PROTEIN 6 HOMOLOG"/>
    <property type="match status" value="1"/>
</dbReference>
<dbReference type="InterPro" id="IPR003107">
    <property type="entry name" value="HAT"/>
</dbReference>
<dbReference type="InterPro" id="IPR011990">
    <property type="entry name" value="TPR-like_helical_dom_sf"/>
</dbReference>
<comment type="subcellular location">
    <subcellularLocation>
        <location evidence="1">Nucleus</location>
        <location evidence="1">Nucleolus</location>
    </subcellularLocation>
</comment>
<keyword evidence="9" id="KW-1185">Reference proteome</keyword>
<keyword evidence="5" id="KW-0539">Nucleus</keyword>
<feature type="domain" description="U3 small nucleolar RNA-associated protein 6 N-terminal" evidence="7">
    <location>
        <begin position="8"/>
        <end position="76"/>
    </location>
</feature>
<evidence type="ECO:0000256" key="6">
    <source>
        <dbReference type="SAM" id="MobiDB-lite"/>
    </source>
</evidence>
<dbReference type="SMART" id="SM00386">
    <property type="entry name" value="HAT"/>
    <property type="match status" value="2"/>
</dbReference>
<evidence type="ECO:0000256" key="5">
    <source>
        <dbReference type="ARBA" id="ARBA00023242"/>
    </source>
</evidence>
<dbReference type="EMBL" id="CP119894">
    <property type="protein sequence ID" value="WFD26810.1"/>
    <property type="molecule type" value="Genomic_DNA"/>
</dbReference>
<evidence type="ECO:0000259" key="7">
    <source>
        <dbReference type="Pfam" id="PF08640"/>
    </source>
</evidence>
<feature type="compositionally biased region" description="Low complexity" evidence="6">
    <location>
        <begin position="295"/>
        <end position="308"/>
    </location>
</feature>
<dbReference type="AlphaFoldDB" id="A0AAF0ELN6"/>
<feature type="compositionally biased region" description="Polar residues" evidence="6">
    <location>
        <begin position="263"/>
        <end position="273"/>
    </location>
</feature>
<proteinExistence type="inferred from homology"/>
<dbReference type="GO" id="GO:0000462">
    <property type="term" value="P:maturation of SSU-rRNA from tricistronic rRNA transcript (SSU-rRNA, 5.8S rRNA, LSU-rRNA)"/>
    <property type="evidence" value="ECO:0007669"/>
    <property type="project" value="InterPro"/>
</dbReference>
<dbReference type="GO" id="GO:0034388">
    <property type="term" value="C:Pwp2p-containing subcomplex of 90S preribosome"/>
    <property type="evidence" value="ECO:0007669"/>
    <property type="project" value="TreeGrafter"/>
</dbReference>
<dbReference type="Gene3D" id="1.25.40.10">
    <property type="entry name" value="Tetratricopeptide repeat domain"/>
    <property type="match status" value="1"/>
</dbReference>
<evidence type="ECO:0000256" key="2">
    <source>
        <dbReference type="ARBA" id="ARBA00010734"/>
    </source>
</evidence>
<evidence type="ECO:0000313" key="8">
    <source>
        <dbReference type="EMBL" id="WFD26810.1"/>
    </source>
</evidence>
<comment type="similarity">
    <text evidence="2">Belongs to the UTP6 family.</text>
</comment>
<dbReference type="GO" id="GO:0030515">
    <property type="term" value="F:snoRNA binding"/>
    <property type="evidence" value="ECO:0007669"/>
    <property type="project" value="InterPro"/>
</dbReference>
<reference evidence="8" key="1">
    <citation type="submission" date="2023-03" db="EMBL/GenBank/DDBJ databases">
        <title>Mating type loci evolution in Malassezia.</title>
        <authorList>
            <person name="Coelho M.A."/>
        </authorList>
    </citation>
    <scope>NUCLEOTIDE SEQUENCE</scope>
    <source>
        <strain evidence="8">CBS 9557</strain>
    </source>
</reference>
<sequence>MERVQYSLERSLPQLKLLDEHAILSKEELRSVTSQRQDFEARLIRRQAEKADFVRYLDFETDLNTLIVLRSRSRTREAAERVRAGDEDARSRLLPRTFFAKQAASYSAQCVAIFERLVRKFRWDVDAWIRYLSWAKSRKMRVVAGRVYARALALHPSRPDLWLSAADYELNSHADTTAARALLQRGLRMNTIVDAQAQEAHDLKRARTHRGTRAAREPGALRWQLSDYEQGVLRLWVEYMRMELVFMERLRRRWRVLGLDSGDSATSPSTSLHDAQRAAQSVAPELLSDDEEAAAAEAAVDADVPTADSADEDSEGGEPVRAEPVQPAAGTTIPPGHQQIMSGSIPLVVLANAQKSLPPSVQLYLYVALLELFSAFPFFDSTVVQAHGHVLCLRTSQGTCGSGDRLRARLMQRVLDAMQQMDGIWEPAGTLAAYVMAGVYPLYHSFSSAVPAPKEDSARPASQAERELADNAYLHGASQLCATHSPVMDGLYELAAVPEPLRLDKTASGLYDPWHACRPVLFLLQVLSRRLVRLDDDQSGASWHPTPYLAMLTHAGDLPSLVQSCVAQFREAEPTDESRMLAFRTALQFLRTPSRSGIDEPHLLAYLERVRAQPDKALAGVPWVALEDLAGRLTQGALSCEDAEALATRLSVDPRAWLLYVHAAQKKASHMLFSSWSEGEDAAQAAHRAWIAMLMRCTQVAQFQEETTASVWGWLSAWACTPETSQVDVSYVSPTAARCTLWMAYLDQVQKAASAAPSEHAREASEWAWALGKEAVHKTSAVLASAALTGVARAHAQALHDAVVSRFVAWEAPGPDAALTHALSASSASVSCWLHLAEQEATQASDPAHHARCSRLYKRAIDQAEREHDVAIMSTAWLAYMDYVAHTRRDMATALRELATATTRVRTLGGDAAAVALEAAWRARCAEGPRPSP</sequence>
<dbReference type="InterPro" id="IPR013949">
    <property type="entry name" value="Utp6"/>
</dbReference>
<name>A0AAF0ELN6_9BASI</name>
<evidence type="ECO:0000313" key="9">
    <source>
        <dbReference type="Proteomes" id="UP001213623"/>
    </source>
</evidence>
<dbReference type="SUPFAM" id="SSF48452">
    <property type="entry name" value="TPR-like"/>
    <property type="match status" value="1"/>
</dbReference>
<dbReference type="GO" id="GO:0032040">
    <property type="term" value="C:small-subunit processome"/>
    <property type="evidence" value="ECO:0007669"/>
    <property type="project" value="TreeGrafter"/>
</dbReference>
<organism evidence="8 9">
    <name type="scientific">Malassezia nana</name>
    <dbReference type="NCBI Taxonomy" id="180528"/>
    <lineage>
        <taxon>Eukaryota</taxon>
        <taxon>Fungi</taxon>
        <taxon>Dikarya</taxon>
        <taxon>Basidiomycota</taxon>
        <taxon>Ustilaginomycotina</taxon>
        <taxon>Malasseziomycetes</taxon>
        <taxon>Malasseziales</taxon>
        <taxon>Malasseziaceae</taxon>
        <taxon>Malassezia</taxon>
    </lineage>
</organism>
<keyword evidence="3" id="KW-0698">rRNA processing</keyword>
<accession>A0AAF0ELN6</accession>
<evidence type="ECO:0000256" key="3">
    <source>
        <dbReference type="ARBA" id="ARBA00022552"/>
    </source>
</evidence>
<protein>
    <submittedName>
        <fullName evidence="8">U3 snoRNP protein</fullName>
    </submittedName>
</protein>
<dbReference type="Pfam" id="PF08640">
    <property type="entry name" value="U3_assoc_6"/>
    <property type="match status" value="1"/>
</dbReference>